<keyword evidence="4" id="KW-1185">Reference proteome</keyword>
<dbReference type="CDD" id="cd16936">
    <property type="entry name" value="HATPase_RsbW-like"/>
    <property type="match status" value="1"/>
</dbReference>
<evidence type="ECO:0000313" key="3">
    <source>
        <dbReference type="EMBL" id="QIQ06880.1"/>
    </source>
</evidence>
<dbReference type="SUPFAM" id="SSF55874">
    <property type="entry name" value="ATPase domain of HSP90 chaperone/DNA topoisomerase II/histidine kinase"/>
    <property type="match status" value="1"/>
</dbReference>
<dbReference type="Pfam" id="PF13581">
    <property type="entry name" value="HATPase_c_2"/>
    <property type="match status" value="1"/>
</dbReference>
<keyword evidence="3" id="KW-0067">ATP-binding</keyword>
<gene>
    <name evidence="3" type="ORF">HA039_13445</name>
</gene>
<dbReference type="InterPro" id="IPR036890">
    <property type="entry name" value="HATPase_C_sf"/>
</dbReference>
<dbReference type="PANTHER" id="PTHR35526:SF3">
    <property type="entry name" value="ANTI-SIGMA-F FACTOR RSBW"/>
    <property type="match status" value="1"/>
</dbReference>
<dbReference type="InterPro" id="IPR050267">
    <property type="entry name" value="Anti-sigma-factor_SerPK"/>
</dbReference>
<sequence>MCDVNLENSNLTHQFSVQLSSTRRGARLARLLGTEQIRSWGLPHEAAAQVIAELASNAATHGRSPGRDFRIVLTLPSPTTLRIEVTDTRPDRLPTTPRNAALDEEWGRGLVLVNALSTRWGAITGPPPCKTVWAELDLTPGTASDSYVERHP</sequence>
<evidence type="ECO:0000259" key="2">
    <source>
        <dbReference type="Pfam" id="PF13581"/>
    </source>
</evidence>
<feature type="domain" description="Histidine kinase/HSP90-like ATPase" evidence="2">
    <location>
        <begin position="26"/>
        <end position="120"/>
    </location>
</feature>
<dbReference type="Gene3D" id="3.30.565.10">
    <property type="entry name" value="Histidine kinase-like ATPase, C-terminal domain"/>
    <property type="match status" value="1"/>
</dbReference>
<name>A0A6G9H8R0_9ACTN</name>
<keyword evidence="1" id="KW-0723">Serine/threonine-protein kinase</keyword>
<dbReference type="EMBL" id="CP050177">
    <property type="protein sequence ID" value="QIQ06880.1"/>
    <property type="molecule type" value="Genomic_DNA"/>
</dbReference>
<dbReference type="AlphaFoldDB" id="A0A6G9H8R0"/>
<dbReference type="Proteomes" id="UP000501179">
    <property type="component" value="Chromosome"/>
</dbReference>
<dbReference type="InterPro" id="IPR003594">
    <property type="entry name" value="HATPase_dom"/>
</dbReference>
<keyword evidence="3" id="KW-0547">Nucleotide-binding</keyword>
<keyword evidence="1" id="KW-0418">Kinase</keyword>
<reference evidence="3 4" key="1">
    <citation type="submission" date="2020-03" db="EMBL/GenBank/DDBJ databases">
        <title>A novel species.</title>
        <authorList>
            <person name="Gao J."/>
        </authorList>
    </citation>
    <scope>NUCLEOTIDE SEQUENCE [LARGE SCALE GENOMIC DNA]</scope>
    <source>
        <strain evidence="3 4">QMT-12</strain>
    </source>
</reference>
<evidence type="ECO:0000313" key="4">
    <source>
        <dbReference type="Proteomes" id="UP000501179"/>
    </source>
</evidence>
<organism evidence="3 4">
    <name type="scientific">Streptomyces liangshanensis</name>
    <dbReference type="NCBI Taxonomy" id="2717324"/>
    <lineage>
        <taxon>Bacteria</taxon>
        <taxon>Bacillati</taxon>
        <taxon>Actinomycetota</taxon>
        <taxon>Actinomycetes</taxon>
        <taxon>Kitasatosporales</taxon>
        <taxon>Streptomycetaceae</taxon>
        <taxon>Streptomyces</taxon>
    </lineage>
</organism>
<accession>A0A6G9H8R0</accession>
<protein>
    <submittedName>
        <fullName evidence="3">ATP-binding protein</fullName>
    </submittedName>
</protein>
<proteinExistence type="predicted"/>
<dbReference type="KEGG" id="slia:HA039_13445"/>
<keyword evidence="1" id="KW-0808">Transferase</keyword>
<dbReference type="GO" id="GO:0005524">
    <property type="term" value="F:ATP binding"/>
    <property type="evidence" value="ECO:0007669"/>
    <property type="project" value="UniProtKB-KW"/>
</dbReference>
<dbReference type="PANTHER" id="PTHR35526">
    <property type="entry name" value="ANTI-SIGMA-F FACTOR RSBW-RELATED"/>
    <property type="match status" value="1"/>
</dbReference>
<evidence type="ECO:0000256" key="1">
    <source>
        <dbReference type="ARBA" id="ARBA00022527"/>
    </source>
</evidence>
<dbReference type="GO" id="GO:0004674">
    <property type="term" value="F:protein serine/threonine kinase activity"/>
    <property type="evidence" value="ECO:0007669"/>
    <property type="project" value="UniProtKB-KW"/>
</dbReference>